<dbReference type="PANTHER" id="PTHR43736:SF4">
    <property type="entry name" value="SLR1690 PROTEIN"/>
    <property type="match status" value="1"/>
</dbReference>
<dbReference type="CDD" id="cd18873">
    <property type="entry name" value="NUDIX_NadM_like"/>
    <property type="match status" value="1"/>
</dbReference>
<evidence type="ECO:0000313" key="2">
    <source>
        <dbReference type="EMBL" id="AWI05242.1"/>
    </source>
</evidence>
<dbReference type="PANTHER" id="PTHR43736">
    <property type="entry name" value="ADP-RIBOSE PYROPHOSPHATASE"/>
    <property type="match status" value="1"/>
</dbReference>
<dbReference type="Gene3D" id="3.90.79.10">
    <property type="entry name" value="Nucleoside Triphosphate Pyrophosphohydrolase"/>
    <property type="match status" value="1"/>
</dbReference>
<dbReference type="PROSITE" id="PS51462">
    <property type="entry name" value="NUDIX"/>
    <property type="match status" value="1"/>
</dbReference>
<name>A0A2U8DT10_9CLOT</name>
<feature type="domain" description="Nudix hydrolase" evidence="1">
    <location>
        <begin position="28"/>
        <end position="176"/>
    </location>
</feature>
<gene>
    <name evidence="2" type="ORF">B9W14_12245</name>
</gene>
<organism evidence="2 3">
    <name type="scientific">Clostridium drakei</name>
    <dbReference type="NCBI Taxonomy" id="332101"/>
    <lineage>
        <taxon>Bacteria</taxon>
        <taxon>Bacillati</taxon>
        <taxon>Bacillota</taxon>
        <taxon>Clostridia</taxon>
        <taxon>Eubacteriales</taxon>
        <taxon>Clostridiaceae</taxon>
        <taxon>Clostridium</taxon>
    </lineage>
</organism>
<keyword evidence="3" id="KW-1185">Reference proteome</keyword>
<dbReference type="AlphaFoldDB" id="A0A2U8DT10"/>
<proteinExistence type="predicted"/>
<dbReference type="SUPFAM" id="SSF55811">
    <property type="entry name" value="Nudix"/>
    <property type="match status" value="1"/>
</dbReference>
<dbReference type="Pfam" id="PF21906">
    <property type="entry name" value="WHD_NrtR"/>
    <property type="match status" value="1"/>
</dbReference>
<dbReference type="Gene3D" id="1.10.10.10">
    <property type="entry name" value="Winged helix-like DNA-binding domain superfamily/Winged helix DNA-binding domain"/>
    <property type="match status" value="1"/>
</dbReference>
<dbReference type="InterPro" id="IPR036390">
    <property type="entry name" value="WH_DNA-bd_sf"/>
</dbReference>
<dbReference type="OrthoDB" id="9786141at2"/>
<dbReference type="Pfam" id="PF00293">
    <property type="entry name" value="NUDIX"/>
    <property type="match status" value="1"/>
</dbReference>
<sequence length="309" mass="36499">MRNMLLTNKDGLTEKEFLESYKPGNYEKPSNTVDMLLFTMDNKLLHDDVKKLSEKELKILLIKRGNHPYMECFAIPGGFVNIDEALNEAAYRELKEETSVENVYLEQLYTWGDDIKRDPRMRVISIAYMALVDKNSIKPKAGDDASDVKWFSVKKEFIFSIKEKDEKKDIYNLILTSDDEENKIIYKVTEKYIKNGIMPNKELEYEPLSFSKEELAFDHVKIIDAALERLKSKIQYTPIAFMFLPKRFTLTELEKIYEVILNRTLLKESFTKKVLPMLKETDCIKENTDHSSEKYYEFNKEWKHNFLNE</sequence>
<evidence type="ECO:0000259" key="1">
    <source>
        <dbReference type="PROSITE" id="PS51462"/>
    </source>
</evidence>
<accession>A0A2U8DT10</accession>
<dbReference type="EMBL" id="CP020953">
    <property type="protein sequence ID" value="AWI05242.1"/>
    <property type="molecule type" value="Genomic_DNA"/>
</dbReference>
<protein>
    <submittedName>
        <fullName evidence="2">ADP-ribose pyrophosphatase</fullName>
    </submittedName>
</protein>
<reference evidence="3" key="1">
    <citation type="submission" date="2017-04" db="EMBL/GenBank/DDBJ databases">
        <authorList>
            <person name="Song Y."/>
            <person name="Cho B.-K."/>
        </authorList>
    </citation>
    <scope>NUCLEOTIDE SEQUENCE [LARGE SCALE GENOMIC DNA]</scope>
    <source>
        <strain evidence="3">SL1</strain>
    </source>
</reference>
<dbReference type="KEGG" id="cdrk:B9W14_12245"/>
<dbReference type="InterPro" id="IPR015797">
    <property type="entry name" value="NUDIX_hydrolase-like_dom_sf"/>
</dbReference>
<evidence type="ECO:0000313" key="3">
    <source>
        <dbReference type="Proteomes" id="UP000244910"/>
    </source>
</evidence>
<dbReference type="Proteomes" id="UP000244910">
    <property type="component" value="Chromosome"/>
</dbReference>
<dbReference type="InterPro" id="IPR000086">
    <property type="entry name" value="NUDIX_hydrolase_dom"/>
</dbReference>
<dbReference type="SUPFAM" id="SSF46785">
    <property type="entry name" value="Winged helix' DNA-binding domain"/>
    <property type="match status" value="1"/>
</dbReference>
<dbReference type="InterPro" id="IPR054105">
    <property type="entry name" value="WHD_NrtR"/>
</dbReference>
<dbReference type="InterPro" id="IPR036388">
    <property type="entry name" value="WH-like_DNA-bd_sf"/>
</dbReference>
<dbReference type="RefSeq" id="WP_032077919.1">
    <property type="nucleotide sequence ID" value="NZ_CP020953.1"/>
</dbReference>